<accession>C7LZA6</accession>
<reference evidence="7 8" key="1">
    <citation type="journal article" date="2009" name="Stand. Genomic Sci.">
        <title>Complete genome sequence of Acidimicrobium ferrooxidans type strain (ICP).</title>
        <authorList>
            <person name="Clum A."/>
            <person name="Nolan M."/>
            <person name="Lang E."/>
            <person name="Glavina Del Rio T."/>
            <person name="Tice H."/>
            <person name="Copeland A."/>
            <person name="Cheng J.F."/>
            <person name="Lucas S."/>
            <person name="Chen F."/>
            <person name="Bruce D."/>
            <person name="Goodwin L."/>
            <person name="Pitluck S."/>
            <person name="Ivanova N."/>
            <person name="Mavrommatis K."/>
            <person name="Mikhailova N."/>
            <person name="Pati A."/>
            <person name="Chen A."/>
            <person name="Palaniappan K."/>
            <person name="Goker M."/>
            <person name="Spring S."/>
            <person name="Land M."/>
            <person name="Hauser L."/>
            <person name="Chang Y.J."/>
            <person name="Jeffries C.C."/>
            <person name="Chain P."/>
            <person name="Bristow J."/>
            <person name="Eisen J.A."/>
            <person name="Markowitz V."/>
            <person name="Hugenholtz P."/>
            <person name="Kyrpides N.C."/>
            <person name="Klenk H.P."/>
            <person name="Lapidus A."/>
        </authorList>
    </citation>
    <scope>NUCLEOTIDE SEQUENCE [LARGE SCALE GENOMIC DNA]</scope>
    <source>
        <strain evidence="8">DSM 10331 / JCM 15462 / NBRC 103882 / ICP</strain>
    </source>
</reference>
<feature type="transmembrane region" description="Helical" evidence="6">
    <location>
        <begin position="239"/>
        <end position="260"/>
    </location>
</feature>
<evidence type="ECO:0000256" key="6">
    <source>
        <dbReference type="SAM" id="Phobius"/>
    </source>
</evidence>
<proteinExistence type="predicted"/>
<keyword evidence="4 6" id="KW-1133">Transmembrane helix</keyword>
<feature type="transmembrane region" description="Helical" evidence="6">
    <location>
        <begin position="196"/>
        <end position="219"/>
    </location>
</feature>
<evidence type="ECO:0000256" key="1">
    <source>
        <dbReference type="ARBA" id="ARBA00004651"/>
    </source>
</evidence>
<dbReference type="eggNOG" id="COG3336">
    <property type="taxonomic scope" value="Bacteria"/>
</dbReference>
<sequence>MPTVPAFSPIGLLTEWSLGPFAIVVVIAAGALFAWYVDAAIRVRAKGRSWPGHRIVTFGLGLLSIVYALAGPISVWVMRYFPAHIVQHLVLMIVAPSLLAMAAPVTLALQTARGTARRLVTGFIHSRFLHVITFPLVVVIAYYIVMWWFFTTSAIGFAMTHMWVMDLLNLLFFAGGVLFWWPLVGKDPIVHWRMGWGAKLVSLAFGIPFETFLGLTIAGSRTSLAPMYSLTDWTTGGDVLWGLSEMLTTLAIGVIIWNWVASEERQTRRMSRSREAVPLSSRQDGLPKEYYWARQVIERMPAGSPMYEEARSVLERIDRERPPETAR</sequence>
<dbReference type="AlphaFoldDB" id="C7LZA6"/>
<dbReference type="STRING" id="525909.Afer_1131"/>
<evidence type="ECO:0000313" key="7">
    <source>
        <dbReference type="EMBL" id="ACU54064.1"/>
    </source>
</evidence>
<dbReference type="InterPro" id="IPR019108">
    <property type="entry name" value="Caa3_assmbl_CtaG-rel"/>
</dbReference>
<feature type="transmembrane region" description="Helical" evidence="6">
    <location>
        <begin position="89"/>
        <end position="109"/>
    </location>
</feature>
<organism evidence="7 8">
    <name type="scientific">Acidimicrobium ferrooxidans (strain DSM 10331 / JCM 15462 / NBRC 103882 / ICP)</name>
    <dbReference type="NCBI Taxonomy" id="525909"/>
    <lineage>
        <taxon>Bacteria</taxon>
        <taxon>Bacillati</taxon>
        <taxon>Actinomycetota</taxon>
        <taxon>Acidimicrobiia</taxon>
        <taxon>Acidimicrobiales</taxon>
        <taxon>Acidimicrobiaceae</taxon>
        <taxon>Acidimicrobium</taxon>
    </lineage>
</organism>
<keyword evidence="3 6" id="KW-0812">Transmembrane</keyword>
<feature type="transmembrane region" description="Helical" evidence="6">
    <location>
        <begin position="129"/>
        <end position="150"/>
    </location>
</feature>
<protein>
    <submittedName>
        <fullName evidence="7">Integral membrane protein</fullName>
    </submittedName>
</protein>
<evidence type="ECO:0000256" key="4">
    <source>
        <dbReference type="ARBA" id="ARBA00022989"/>
    </source>
</evidence>
<evidence type="ECO:0000256" key="5">
    <source>
        <dbReference type="ARBA" id="ARBA00023136"/>
    </source>
</evidence>
<dbReference type="Pfam" id="PF09678">
    <property type="entry name" value="Caa3_CtaG"/>
    <property type="match status" value="1"/>
</dbReference>
<feature type="transmembrane region" description="Helical" evidence="6">
    <location>
        <begin position="162"/>
        <end position="184"/>
    </location>
</feature>
<feature type="transmembrane region" description="Helical" evidence="6">
    <location>
        <begin position="20"/>
        <end position="43"/>
    </location>
</feature>
<dbReference type="OrthoDB" id="5241646at2"/>
<dbReference type="KEGG" id="afo:Afer_1131"/>
<dbReference type="EMBL" id="CP001631">
    <property type="protein sequence ID" value="ACU54064.1"/>
    <property type="molecule type" value="Genomic_DNA"/>
</dbReference>
<dbReference type="HOGENOM" id="CLU_054944_1_0_11"/>
<keyword evidence="2" id="KW-1003">Cell membrane</keyword>
<dbReference type="GO" id="GO:0005886">
    <property type="term" value="C:plasma membrane"/>
    <property type="evidence" value="ECO:0007669"/>
    <property type="project" value="UniProtKB-SubCell"/>
</dbReference>
<keyword evidence="8" id="KW-1185">Reference proteome</keyword>
<dbReference type="Proteomes" id="UP000000771">
    <property type="component" value="Chromosome"/>
</dbReference>
<evidence type="ECO:0000256" key="3">
    <source>
        <dbReference type="ARBA" id="ARBA00022692"/>
    </source>
</evidence>
<comment type="subcellular location">
    <subcellularLocation>
        <location evidence="1">Cell membrane</location>
        <topology evidence="1">Multi-pass membrane protein</topology>
    </subcellularLocation>
</comment>
<evidence type="ECO:0000313" key="8">
    <source>
        <dbReference type="Proteomes" id="UP000000771"/>
    </source>
</evidence>
<keyword evidence="5 6" id="KW-0472">Membrane</keyword>
<name>C7LZA6_ACIFD</name>
<gene>
    <name evidence="7" type="ordered locus">Afer_1131</name>
</gene>
<feature type="transmembrane region" description="Helical" evidence="6">
    <location>
        <begin position="55"/>
        <end position="77"/>
    </location>
</feature>
<evidence type="ECO:0000256" key="2">
    <source>
        <dbReference type="ARBA" id="ARBA00022475"/>
    </source>
</evidence>
<dbReference type="RefSeq" id="WP_015798550.1">
    <property type="nucleotide sequence ID" value="NC_013124.1"/>
</dbReference>